<evidence type="ECO:0000313" key="1">
    <source>
        <dbReference type="EMBL" id="PGH30298.1"/>
    </source>
</evidence>
<dbReference type="AlphaFoldDB" id="A0A2B7ZAY1"/>
<proteinExistence type="predicted"/>
<organism evidence="1 2">
    <name type="scientific">[Emmonsia] crescens</name>
    <dbReference type="NCBI Taxonomy" id="73230"/>
    <lineage>
        <taxon>Eukaryota</taxon>
        <taxon>Fungi</taxon>
        <taxon>Dikarya</taxon>
        <taxon>Ascomycota</taxon>
        <taxon>Pezizomycotina</taxon>
        <taxon>Eurotiomycetes</taxon>
        <taxon>Eurotiomycetidae</taxon>
        <taxon>Onygenales</taxon>
        <taxon>Ajellomycetaceae</taxon>
        <taxon>Emergomyces</taxon>
    </lineage>
</organism>
<sequence>MESRLVVNAPPKLDSANLTQSIINRSTTIHPFSFSAAIVSQSHSALSLGPLLAVSPSASELHSETRIVCKDKGALPNGNSSSSNSNNTCINTIWLTARLLSSPAFHRTVRQVHKKVQEIRHGKAPEDMGGTNIDRPEGSFKRFIEQFRDELKNQAGKGPPKS</sequence>
<dbReference type="InterPro" id="IPR020301">
    <property type="entry name" value="Mrx7"/>
</dbReference>
<dbReference type="Pfam" id="PF10906">
    <property type="entry name" value="Mrx7"/>
    <property type="match status" value="1"/>
</dbReference>
<protein>
    <submittedName>
        <fullName evidence="1">Uncharacterized protein</fullName>
    </submittedName>
</protein>
<comment type="caution">
    <text evidence="1">The sequence shown here is derived from an EMBL/GenBank/DDBJ whole genome shotgun (WGS) entry which is preliminary data.</text>
</comment>
<dbReference type="VEuPathDB" id="FungiDB:EMCG_03099"/>
<keyword evidence="2" id="KW-1185">Reference proteome</keyword>
<evidence type="ECO:0000313" key="2">
    <source>
        <dbReference type="Proteomes" id="UP000226031"/>
    </source>
</evidence>
<name>A0A2B7ZAY1_9EURO</name>
<accession>A0A2B7ZAY1</accession>
<dbReference type="Proteomes" id="UP000226031">
    <property type="component" value="Unassembled WGS sequence"/>
</dbReference>
<reference evidence="1 2" key="1">
    <citation type="submission" date="2017-10" db="EMBL/GenBank/DDBJ databases">
        <title>Comparative genomics in systemic dimorphic fungi from Ajellomycetaceae.</title>
        <authorList>
            <person name="Munoz J.F."/>
            <person name="Mcewen J.G."/>
            <person name="Clay O.K."/>
            <person name="Cuomo C.A."/>
        </authorList>
    </citation>
    <scope>NUCLEOTIDE SEQUENCE [LARGE SCALE GENOMIC DNA]</scope>
    <source>
        <strain evidence="1 2">UAMH4076</strain>
    </source>
</reference>
<dbReference type="EMBL" id="PDND01000180">
    <property type="protein sequence ID" value="PGH30298.1"/>
    <property type="molecule type" value="Genomic_DNA"/>
</dbReference>
<gene>
    <name evidence="1" type="ORF">GX50_06925</name>
</gene>